<feature type="domain" description="ChsH2 C-terminal OB-fold" evidence="1">
    <location>
        <begin position="56"/>
        <end position="121"/>
    </location>
</feature>
<dbReference type="Gene3D" id="6.10.30.10">
    <property type="match status" value="1"/>
</dbReference>
<dbReference type="InterPro" id="IPR022002">
    <property type="entry name" value="ChsH2_Znr"/>
</dbReference>
<dbReference type="Pfam" id="PF12172">
    <property type="entry name" value="zf-ChsH2"/>
    <property type="match status" value="1"/>
</dbReference>
<sequence>MDDYRKPLPVVTELNRPFWDGARREVLQVQCCTECGHLRYPIAEVCPRCLSGGVEWVPLSGVGEVFACVTYHRAYAPEFSDDVPYTVAIVQLDEGPRMLSNVVGPGRLDARVGDRVRVVFDAVTAQTTVPRFRLAQD</sequence>
<accession>A0A7K3W3W6</accession>
<dbReference type="AlphaFoldDB" id="A0A7K3W3W6"/>
<dbReference type="Proteomes" id="UP000470246">
    <property type="component" value="Unassembled WGS sequence"/>
</dbReference>
<evidence type="ECO:0000313" key="4">
    <source>
        <dbReference type="Proteomes" id="UP000470246"/>
    </source>
</evidence>
<dbReference type="InterPro" id="IPR052513">
    <property type="entry name" value="Thioester_dehydratase-like"/>
</dbReference>
<protein>
    <recommendedName>
        <fullName evidence="5">Zn-ribbon domain-containing OB-fold protein</fullName>
    </recommendedName>
</protein>
<dbReference type="SUPFAM" id="SSF50249">
    <property type="entry name" value="Nucleic acid-binding proteins"/>
    <property type="match status" value="1"/>
</dbReference>
<dbReference type="PANTHER" id="PTHR34075">
    <property type="entry name" value="BLR3430 PROTEIN"/>
    <property type="match status" value="1"/>
</dbReference>
<reference evidence="3 4" key="1">
    <citation type="submission" date="2020-02" db="EMBL/GenBank/DDBJ databases">
        <title>Geodermatophilus sabuli CPCC 205279 I12A-02694.</title>
        <authorList>
            <person name="Jiang Z."/>
        </authorList>
    </citation>
    <scope>NUCLEOTIDE SEQUENCE [LARGE SCALE GENOMIC DNA]</scope>
    <source>
        <strain evidence="3 4">I12A-02694</strain>
    </source>
</reference>
<dbReference type="InterPro" id="IPR002878">
    <property type="entry name" value="ChsH2_C"/>
</dbReference>
<dbReference type="Pfam" id="PF01796">
    <property type="entry name" value="OB_ChsH2_C"/>
    <property type="match status" value="1"/>
</dbReference>
<comment type="caution">
    <text evidence="3">The sequence shown here is derived from an EMBL/GenBank/DDBJ whole genome shotgun (WGS) entry which is preliminary data.</text>
</comment>
<dbReference type="RefSeq" id="WP_163482955.1">
    <property type="nucleotide sequence ID" value="NZ_JAAGWF010000019.1"/>
</dbReference>
<proteinExistence type="predicted"/>
<evidence type="ECO:0008006" key="5">
    <source>
        <dbReference type="Google" id="ProtNLM"/>
    </source>
</evidence>
<organism evidence="3 4">
    <name type="scientific">Geodermatophilus sabuli</name>
    <dbReference type="NCBI Taxonomy" id="1564158"/>
    <lineage>
        <taxon>Bacteria</taxon>
        <taxon>Bacillati</taxon>
        <taxon>Actinomycetota</taxon>
        <taxon>Actinomycetes</taxon>
        <taxon>Geodermatophilales</taxon>
        <taxon>Geodermatophilaceae</taxon>
        <taxon>Geodermatophilus</taxon>
    </lineage>
</organism>
<gene>
    <name evidence="3" type="ORF">GCU56_17145</name>
</gene>
<evidence type="ECO:0000259" key="1">
    <source>
        <dbReference type="Pfam" id="PF01796"/>
    </source>
</evidence>
<dbReference type="PANTHER" id="PTHR34075:SF5">
    <property type="entry name" value="BLR3430 PROTEIN"/>
    <property type="match status" value="1"/>
</dbReference>
<dbReference type="EMBL" id="JAAGWF010000019">
    <property type="protein sequence ID" value="NEK59586.1"/>
    <property type="molecule type" value="Genomic_DNA"/>
</dbReference>
<evidence type="ECO:0000313" key="3">
    <source>
        <dbReference type="EMBL" id="NEK59586.1"/>
    </source>
</evidence>
<keyword evidence="4" id="KW-1185">Reference proteome</keyword>
<name>A0A7K3W3W6_9ACTN</name>
<dbReference type="InterPro" id="IPR012340">
    <property type="entry name" value="NA-bd_OB-fold"/>
</dbReference>
<evidence type="ECO:0000259" key="2">
    <source>
        <dbReference type="Pfam" id="PF12172"/>
    </source>
</evidence>
<feature type="domain" description="ChsH2 rubredoxin-like zinc ribbon" evidence="2">
    <location>
        <begin position="19"/>
        <end position="55"/>
    </location>
</feature>